<evidence type="ECO:0000256" key="7">
    <source>
        <dbReference type="ARBA" id="ARBA00022801"/>
    </source>
</evidence>
<dbReference type="PANTHER" id="PTHR11200">
    <property type="entry name" value="INOSITOL 5-PHOSPHATASE"/>
    <property type="match status" value="1"/>
</dbReference>
<accession>A0A2S5B0E0</accession>
<feature type="compositionally biased region" description="Low complexity" evidence="9">
    <location>
        <begin position="153"/>
        <end position="169"/>
    </location>
</feature>
<evidence type="ECO:0000256" key="1">
    <source>
        <dbReference type="ARBA" id="ARBA00004496"/>
    </source>
</evidence>
<evidence type="ECO:0000256" key="2">
    <source>
        <dbReference type="ARBA" id="ARBA00008943"/>
    </source>
</evidence>
<evidence type="ECO:0000256" key="6">
    <source>
        <dbReference type="ARBA" id="ARBA00022490"/>
    </source>
</evidence>
<comment type="similarity">
    <text evidence="3">In the central section; belongs to the inositol 1,4,5-trisphosphate 5-phosphatase family.</text>
</comment>
<dbReference type="InterPro" id="IPR036691">
    <property type="entry name" value="Endo/exonu/phosph_ase_sf"/>
</dbReference>
<feature type="compositionally biased region" description="Low complexity" evidence="9">
    <location>
        <begin position="1071"/>
        <end position="1088"/>
    </location>
</feature>
<evidence type="ECO:0000259" key="10">
    <source>
        <dbReference type="PROSITE" id="PS50275"/>
    </source>
</evidence>
<dbReference type="EMBL" id="PJQD01000140">
    <property type="protein sequence ID" value="POY70239.1"/>
    <property type="molecule type" value="Genomic_DNA"/>
</dbReference>
<dbReference type="InterPro" id="IPR002013">
    <property type="entry name" value="SAC_dom"/>
</dbReference>
<sequence length="1139" mass="124638">MLQVPLQLWLVRKPQRQLVVVSSDWALVLSRGARPLAAGDSNEHESVVVELLPRQEVDLEQAALLHSRVNGCLGVLAVAGDVFLPVITHATQLGSTYNRNLTGIGAEPINRILSVDFFCLSSSAYDYALAPMSAMEAYTNASRADSPDSFEISPSASSSNLSSQSASRAELSAPPPTALEHPCAAIRKILSNSNFYFSSGPDAFDLSTRLQARLEKAAAHRNGNRAEDAGAVETGSGPDGYEEAQVDHDGRFLWNTYLVGPLLSFRTSLSPEMRTVFDDQGFMVLAIQGYVGTYELNMAGEPVVLSLISRLGWKRSGTRFNVRGVDDDGSVANFVETETILRTRDLCFSYVQTRGSVPLFWEEGGRQPFNQKITITRPIEASLPAFLRHCEDLLDHYDRFHILNLLANKEGEAALTAAYEEHLRVARDADENIRLNVGMTAFDFHARSKGGGGIDSVQSQLWREVEATEEGVGACVVAVGSDGDVAQVMSQNGVFRTNCKVEDSLSRFALEGFLRNTHPEWLGPMESASLWASHRTLWADNGDALSKIYVGTGAINTSFTRTGKKSFAGLLSDASKSVNRVFQQQLFDAGKQKAIDGLLGNLATSRKVRIYNPIHETLRAQLREREADFTSYTTETIWVGTYNLNGRPPSDESLLPWLFPTEGPEPSLLVLGFQEIVPLSPQQIMATDPEKKRRWEQHIMSTLEKRRDKTTDYVLLRSGQLVGTALIVLCKREVAAEIRNVEAAIKKTGVRGLAGNKGAVAIRLDYRSTSFCFLTAHLAAGHSNVTEREQDYATIAAGLHFSRGKAIPDHENVIWAADTNFRISLSNDEVRTAAEQDDYDTLYVSDQLNQSLATGRSFAGYVEAPVVFRPTYKYDNGTDYYDTSDKMRIPAYTDRILYKGDSLDCYRYQRAELRTSDHRPVYALFRSRIRQVDVARRNTLRKELLRQLMEHAPSESLDAKLTRLALNRTTATGSGLPRPSDENQAWWNEVDGSFRPPPLPPRRSGSGPVSNPFDPSPPAPSSSTLPSNGSMRAVPALPARASAPSLPPKLSSSNGSAPDAAVGSLIDVSPEDSASSAPSQAALAAPPAFQAVRRKPPPAPPRKPTPSDGPTSLAPEQGTPVRADPLASSDTGESWQILP</sequence>
<dbReference type="InterPro" id="IPR000300">
    <property type="entry name" value="IPPc"/>
</dbReference>
<reference evidence="11 12" key="1">
    <citation type="journal article" date="2018" name="Front. Microbiol.">
        <title>Prospects for Fungal Bioremediation of Acidic Radioactive Waste Sites: Characterization and Genome Sequence of Rhodotorula taiwanensis MD1149.</title>
        <authorList>
            <person name="Tkavc R."/>
            <person name="Matrosova V.Y."/>
            <person name="Grichenko O.E."/>
            <person name="Gostincar C."/>
            <person name="Volpe R.P."/>
            <person name="Klimenkova P."/>
            <person name="Gaidamakova E.K."/>
            <person name="Zhou C.E."/>
            <person name="Stewart B.J."/>
            <person name="Lyman M.G."/>
            <person name="Malfatti S.A."/>
            <person name="Rubinfeld B."/>
            <person name="Courtot M."/>
            <person name="Singh J."/>
            <person name="Dalgard C.L."/>
            <person name="Hamilton T."/>
            <person name="Frey K.G."/>
            <person name="Gunde-Cimerman N."/>
            <person name="Dugan L."/>
            <person name="Daly M.J."/>
        </authorList>
    </citation>
    <scope>NUCLEOTIDE SEQUENCE [LARGE SCALE GENOMIC DNA]</scope>
    <source>
        <strain evidence="11 12">MD1149</strain>
    </source>
</reference>
<protein>
    <recommendedName>
        <fullName evidence="4">phosphoinositide 5-phosphatase</fullName>
        <ecNumber evidence="4">3.1.3.36</ecNumber>
    </recommendedName>
</protein>
<dbReference type="GO" id="GO:0004439">
    <property type="term" value="F:phosphatidylinositol-4,5-bisphosphate 5-phosphatase activity"/>
    <property type="evidence" value="ECO:0007669"/>
    <property type="project" value="UniProtKB-EC"/>
</dbReference>
<feature type="region of interest" description="Disordered" evidence="9">
    <location>
        <begin position="218"/>
        <end position="240"/>
    </location>
</feature>
<dbReference type="STRING" id="741276.A0A2S5B0E0"/>
<feature type="region of interest" description="Disordered" evidence="9">
    <location>
        <begin position="144"/>
        <end position="176"/>
    </location>
</feature>
<evidence type="ECO:0000256" key="3">
    <source>
        <dbReference type="ARBA" id="ARBA00009678"/>
    </source>
</evidence>
<dbReference type="GO" id="GO:0046856">
    <property type="term" value="P:phosphatidylinositol dephosphorylation"/>
    <property type="evidence" value="ECO:0007669"/>
    <property type="project" value="InterPro"/>
</dbReference>
<evidence type="ECO:0000313" key="12">
    <source>
        <dbReference type="Proteomes" id="UP000237144"/>
    </source>
</evidence>
<gene>
    <name evidence="11" type="ORF">BMF94_6823</name>
</gene>
<dbReference type="SUPFAM" id="SSF56219">
    <property type="entry name" value="DNase I-like"/>
    <property type="match status" value="1"/>
</dbReference>
<comment type="subcellular location">
    <subcellularLocation>
        <location evidence="1">Cytoplasm</location>
    </subcellularLocation>
</comment>
<dbReference type="Proteomes" id="UP000237144">
    <property type="component" value="Unassembled WGS sequence"/>
</dbReference>
<keyword evidence="12" id="KW-1185">Reference proteome</keyword>
<dbReference type="PROSITE" id="PS50275">
    <property type="entry name" value="SAC"/>
    <property type="match status" value="1"/>
</dbReference>
<comment type="similarity">
    <text evidence="2">Belongs to the synaptojanin family.</text>
</comment>
<keyword evidence="8" id="KW-0653">Protein transport</keyword>
<organism evidence="11 12">
    <name type="scientific">Rhodotorula taiwanensis</name>
    <dbReference type="NCBI Taxonomy" id="741276"/>
    <lineage>
        <taxon>Eukaryota</taxon>
        <taxon>Fungi</taxon>
        <taxon>Dikarya</taxon>
        <taxon>Basidiomycota</taxon>
        <taxon>Pucciniomycotina</taxon>
        <taxon>Microbotryomycetes</taxon>
        <taxon>Sporidiobolales</taxon>
        <taxon>Sporidiobolaceae</taxon>
        <taxon>Rhodotorula</taxon>
    </lineage>
</organism>
<dbReference type="Gene3D" id="3.60.10.10">
    <property type="entry name" value="Endonuclease/exonuclease/phosphatase"/>
    <property type="match status" value="1"/>
</dbReference>
<dbReference type="Pfam" id="PF22669">
    <property type="entry name" value="Exo_endo_phos2"/>
    <property type="match status" value="1"/>
</dbReference>
<dbReference type="FunFam" id="3.60.10.10:FF:000029">
    <property type="entry name" value="Inositol polyphosphate 5-phosphatase"/>
    <property type="match status" value="1"/>
</dbReference>
<dbReference type="GO" id="GO:0015031">
    <property type="term" value="P:protein transport"/>
    <property type="evidence" value="ECO:0007669"/>
    <property type="project" value="UniProtKB-KW"/>
</dbReference>
<keyword evidence="6" id="KW-0963">Cytoplasm</keyword>
<dbReference type="PANTHER" id="PTHR11200:SF257">
    <property type="entry name" value="PHOSPHOINOSITIDE 5-PHOSPHATASE"/>
    <property type="match status" value="1"/>
</dbReference>
<keyword evidence="5" id="KW-0813">Transport</keyword>
<keyword evidence="7" id="KW-0378">Hydrolase</keyword>
<dbReference type="EC" id="3.1.3.36" evidence="4"/>
<dbReference type="GO" id="GO:0016020">
    <property type="term" value="C:membrane"/>
    <property type="evidence" value="ECO:0007669"/>
    <property type="project" value="TreeGrafter"/>
</dbReference>
<evidence type="ECO:0000313" key="11">
    <source>
        <dbReference type="EMBL" id="POY70239.1"/>
    </source>
</evidence>
<dbReference type="SMART" id="SM00128">
    <property type="entry name" value="IPPc"/>
    <property type="match status" value="1"/>
</dbReference>
<feature type="domain" description="SAC" evidence="10">
    <location>
        <begin position="186"/>
        <end position="551"/>
    </location>
</feature>
<evidence type="ECO:0000256" key="8">
    <source>
        <dbReference type="ARBA" id="ARBA00022927"/>
    </source>
</evidence>
<dbReference type="GO" id="GO:0005737">
    <property type="term" value="C:cytoplasm"/>
    <property type="evidence" value="ECO:0007669"/>
    <property type="project" value="UniProtKB-SubCell"/>
</dbReference>
<dbReference type="AlphaFoldDB" id="A0A2S5B0E0"/>
<feature type="region of interest" description="Disordered" evidence="9">
    <location>
        <begin position="970"/>
        <end position="1139"/>
    </location>
</feature>
<dbReference type="OrthoDB" id="405996at2759"/>
<dbReference type="Pfam" id="PF02383">
    <property type="entry name" value="Syja_N"/>
    <property type="match status" value="1"/>
</dbReference>
<feature type="compositionally biased region" description="Basic and acidic residues" evidence="9">
    <location>
        <begin position="218"/>
        <end position="228"/>
    </location>
</feature>
<evidence type="ECO:0000256" key="4">
    <source>
        <dbReference type="ARBA" id="ARBA00013044"/>
    </source>
</evidence>
<dbReference type="InterPro" id="IPR046985">
    <property type="entry name" value="IP5"/>
</dbReference>
<feature type="compositionally biased region" description="Low complexity" evidence="9">
    <location>
        <begin position="1002"/>
        <end position="1013"/>
    </location>
</feature>
<comment type="caution">
    <text evidence="11">The sequence shown here is derived from an EMBL/GenBank/DDBJ whole genome shotgun (WGS) entry which is preliminary data.</text>
</comment>
<evidence type="ECO:0000256" key="9">
    <source>
        <dbReference type="SAM" id="MobiDB-lite"/>
    </source>
</evidence>
<dbReference type="GO" id="GO:0043813">
    <property type="term" value="F:phosphatidylinositol-3,5-bisphosphate 5-phosphatase activity"/>
    <property type="evidence" value="ECO:0007669"/>
    <property type="project" value="TreeGrafter"/>
</dbReference>
<proteinExistence type="inferred from homology"/>
<feature type="compositionally biased region" description="Polar residues" evidence="9">
    <location>
        <begin position="1128"/>
        <end position="1139"/>
    </location>
</feature>
<name>A0A2S5B0E0_9BASI</name>
<evidence type="ECO:0000256" key="5">
    <source>
        <dbReference type="ARBA" id="ARBA00022448"/>
    </source>
</evidence>
<feature type="compositionally biased region" description="Low complexity" evidence="9">
    <location>
        <begin position="1021"/>
        <end position="1053"/>
    </location>
</feature>